<comment type="similarity">
    <text evidence="1 5">Belongs to the FlgD family.</text>
</comment>
<dbReference type="AlphaFoldDB" id="A0A9W6IJ43"/>
<evidence type="ECO:0000256" key="2">
    <source>
        <dbReference type="ARBA" id="ARBA00016013"/>
    </source>
</evidence>
<evidence type="ECO:0000313" key="9">
    <source>
        <dbReference type="Proteomes" id="UP001143486"/>
    </source>
</evidence>
<keyword evidence="9" id="KW-1185">Reference proteome</keyword>
<evidence type="ECO:0000313" key="8">
    <source>
        <dbReference type="EMBL" id="GLK51286.1"/>
    </source>
</evidence>
<dbReference type="InterPro" id="IPR005648">
    <property type="entry name" value="FlgD"/>
</dbReference>
<comment type="function">
    <text evidence="4 5">Required for flagellar hook formation. May act as a scaffolding protein.</text>
</comment>
<dbReference type="Pfam" id="PF03963">
    <property type="entry name" value="FlgD"/>
    <property type="match status" value="1"/>
</dbReference>
<organism evidence="8 9">
    <name type="scientific">Maricaulis virginensis</name>
    <dbReference type="NCBI Taxonomy" id="144022"/>
    <lineage>
        <taxon>Bacteria</taxon>
        <taxon>Pseudomonadati</taxon>
        <taxon>Pseudomonadota</taxon>
        <taxon>Alphaproteobacteria</taxon>
        <taxon>Maricaulales</taxon>
        <taxon>Maricaulaceae</taxon>
        <taxon>Maricaulis</taxon>
    </lineage>
</organism>
<feature type="domain" description="FlgD/Vpr Ig-like" evidence="6">
    <location>
        <begin position="106"/>
        <end position="172"/>
    </location>
</feature>
<feature type="domain" description="FlgD Tudor-like" evidence="7">
    <location>
        <begin position="83"/>
        <end position="210"/>
    </location>
</feature>
<accession>A0A9W6IJ43</accession>
<protein>
    <recommendedName>
        <fullName evidence="2 5">Basal-body rod modification protein FlgD</fullName>
    </recommendedName>
</protein>
<reference evidence="8" key="2">
    <citation type="submission" date="2023-01" db="EMBL/GenBank/DDBJ databases">
        <authorList>
            <person name="Sun Q."/>
            <person name="Evtushenko L."/>
        </authorList>
    </citation>
    <scope>NUCLEOTIDE SEQUENCE</scope>
    <source>
        <strain evidence="8">VKM B-1513</strain>
    </source>
</reference>
<evidence type="ECO:0000256" key="4">
    <source>
        <dbReference type="ARBA" id="ARBA00024746"/>
    </source>
</evidence>
<dbReference type="Pfam" id="PF13860">
    <property type="entry name" value="FlgD_ig"/>
    <property type="match status" value="1"/>
</dbReference>
<proteinExistence type="inferred from homology"/>
<dbReference type="Gene3D" id="2.30.30.910">
    <property type="match status" value="1"/>
</dbReference>
<dbReference type="RefSeq" id="WP_271185672.1">
    <property type="nucleotide sequence ID" value="NZ_BSFE01000002.1"/>
</dbReference>
<dbReference type="Proteomes" id="UP001143486">
    <property type="component" value="Unassembled WGS sequence"/>
</dbReference>
<sequence length="231" mass="24671">MTEVTSATQASPSLVNSQTGLADNFEMFLTLLTEQMKNQDPLNPLDSTQFVNQLVDFSSVEQQIAQNQNLESLLILQSAAAQANSVGYIGRVAMADTPMAYMENGSANWEYILPDDAESVTLVIKQGERIVARSTGEVTAGSHEFEWDGKSENGADLEDGVYTLDVIATNADGESITAEIRASGRVTGVDMSGSEVIVQMGNISVPLSSILAVREAGAGSIEDNPYLEPTE</sequence>
<dbReference type="InterPro" id="IPR025963">
    <property type="entry name" value="FLgD_Tudor"/>
</dbReference>
<evidence type="ECO:0000256" key="5">
    <source>
        <dbReference type="RuleBase" id="RU362076"/>
    </source>
</evidence>
<evidence type="ECO:0000259" key="6">
    <source>
        <dbReference type="Pfam" id="PF13860"/>
    </source>
</evidence>
<reference evidence="8" key="1">
    <citation type="journal article" date="2014" name="Int. J. Syst. Evol. Microbiol.">
        <title>Complete genome sequence of Corynebacterium casei LMG S-19264T (=DSM 44701T), isolated from a smear-ripened cheese.</title>
        <authorList>
            <consortium name="US DOE Joint Genome Institute (JGI-PGF)"/>
            <person name="Walter F."/>
            <person name="Albersmeier A."/>
            <person name="Kalinowski J."/>
            <person name="Ruckert C."/>
        </authorList>
    </citation>
    <scope>NUCLEOTIDE SEQUENCE</scope>
    <source>
        <strain evidence="8">VKM B-1513</strain>
    </source>
</reference>
<dbReference type="GO" id="GO:0044781">
    <property type="term" value="P:bacterial-type flagellum organization"/>
    <property type="evidence" value="ECO:0007669"/>
    <property type="project" value="UniProtKB-UniRule"/>
</dbReference>
<comment type="caution">
    <text evidence="8">The sequence shown here is derived from an EMBL/GenBank/DDBJ whole genome shotgun (WGS) entry which is preliminary data.</text>
</comment>
<dbReference type="Pfam" id="PF13861">
    <property type="entry name" value="FLgD_tudor"/>
    <property type="match status" value="1"/>
</dbReference>
<gene>
    <name evidence="8" type="ORF">GCM10017621_07940</name>
</gene>
<evidence type="ECO:0000259" key="7">
    <source>
        <dbReference type="Pfam" id="PF13861"/>
    </source>
</evidence>
<dbReference type="Gene3D" id="2.60.40.4070">
    <property type="match status" value="1"/>
</dbReference>
<evidence type="ECO:0000256" key="3">
    <source>
        <dbReference type="ARBA" id="ARBA00022795"/>
    </source>
</evidence>
<keyword evidence="3 5" id="KW-1005">Bacterial flagellum biogenesis</keyword>
<evidence type="ECO:0000256" key="1">
    <source>
        <dbReference type="ARBA" id="ARBA00010577"/>
    </source>
</evidence>
<name>A0A9W6IJ43_9PROT</name>
<dbReference type="InterPro" id="IPR025965">
    <property type="entry name" value="FlgD/Vpr_Ig-like"/>
</dbReference>
<dbReference type="EMBL" id="BSFE01000002">
    <property type="protein sequence ID" value="GLK51286.1"/>
    <property type="molecule type" value="Genomic_DNA"/>
</dbReference>